<keyword evidence="2" id="KW-1185">Reference proteome</keyword>
<dbReference type="EMBL" id="CM009756">
    <property type="protein sequence ID" value="PUZ44559.1"/>
    <property type="molecule type" value="Genomic_DNA"/>
</dbReference>
<dbReference type="Proteomes" id="UP000244336">
    <property type="component" value="Chromosome 8"/>
</dbReference>
<accession>A0A2T7CMI0</accession>
<evidence type="ECO:0000313" key="2">
    <source>
        <dbReference type="Proteomes" id="UP000244336"/>
    </source>
</evidence>
<sequence>MSGQNVRSIRTYTRSVRVTVIGLQNTFGPESPDSFVRSIRTYTRSFRVPLSQRLVSGRGGINTPIPPLTLSLAHFRTELQKIQREPSHSPFAPFLSDFLWGLK</sequence>
<evidence type="ECO:0000313" key="1">
    <source>
        <dbReference type="EMBL" id="PUZ44559.1"/>
    </source>
</evidence>
<gene>
    <name evidence="1" type="ORF">GQ55_8G113200</name>
</gene>
<name>A0A2T7CMI0_9POAL</name>
<dbReference type="Gramene" id="PUZ44559">
    <property type="protein sequence ID" value="PUZ44559"/>
    <property type="gene ID" value="GQ55_8G113200"/>
</dbReference>
<dbReference type="AlphaFoldDB" id="A0A2T7CMI0"/>
<reference evidence="1 2" key="1">
    <citation type="submission" date="2018-04" db="EMBL/GenBank/DDBJ databases">
        <title>WGS assembly of Panicum hallii var. hallii HAL2.</title>
        <authorList>
            <person name="Lovell J."/>
            <person name="Jenkins J."/>
            <person name="Lowry D."/>
            <person name="Mamidi S."/>
            <person name="Sreedasyam A."/>
            <person name="Weng X."/>
            <person name="Barry K."/>
            <person name="Bonette J."/>
            <person name="Campitelli B."/>
            <person name="Daum C."/>
            <person name="Gordon S."/>
            <person name="Gould B."/>
            <person name="Lipzen A."/>
            <person name="MacQueen A."/>
            <person name="Palacio-Mejia J."/>
            <person name="Plott C."/>
            <person name="Shakirov E."/>
            <person name="Shu S."/>
            <person name="Yoshinaga Y."/>
            <person name="Zane M."/>
            <person name="Rokhsar D."/>
            <person name="Grimwood J."/>
            <person name="Schmutz J."/>
            <person name="Juenger T."/>
        </authorList>
    </citation>
    <scope>NUCLEOTIDE SEQUENCE [LARGE SCALE GENOMIC DNA]</scope>
    <source>
        <strain evidence="2">cv. HAL2</strain>
    </source>
</reference>
<protein>
    <submittedName>
        <fullName evidence="1">Uncharacterized protein</fullName>
    </submittedName>
</protein>
<proteinExistence type="predicted"/>
<organism evidence="1 2">
    <name type="scientific">Panicum hallii var. hallii</name>
    <dbReference type="NCBI Taxonomy" id="1504633"/>
    <lineage>
        <taxon>Eukaryota</taxon>
        <taxon>Viridiplantae</taxon>
        <taxon>Streptophyta</taxon>
        <taxon>Embryophyta</taxon>
        <taxon>Tracheophyta</taxon>
        <taxon>Spermatophyta</taxon>
        <taxon>Magnoliopsida</taxon>
        <taxon>Liliopsida</taxon>
        <taxon>Poales</taxon>
        <taxon>Poaceae</taxon>
        <taxon>PACMAD clade</taxon>
        <taxon>Panicoideae</taxon>
        <taxon>Panicodae</taxon>
        <taxon>Paniceae</taxon>
        <taxon>Panicinae</taxon>
        <taxon>Panicum</taxon>
        <taxon>Panicum sect. Panicum</taxon>
    </lineage>
</organism>